<keyword evidence="3" id="KW-1185">Reference proteome</keyword>
<evidence type="ECO:0000256" key="1">
    <source>
        <dbReference type="SAM" id="Phobius"/>
    </source>
</evidence>
<keyword evidence="1" id="KW-0812">Transmembrane</keyword>
<keyword evidence="1" id="KW-1133">Transmembrane helix</keyword>
<dbReference type="RefSeq" id="WP_131446601.1">
    <property type="nucleotide sequence ID" value="NZ_SJZI01000002.1"/>
</dbReference>
<organism evidence="2 3">
    <name type="scientific">Flaviaesturariibacter flavus</name>
    <dbReference type="NCBI Taxonomy" id="2502780"/>
    <lineage>
        <taxon>Bacteria</taxon>
        <taxon>Pseudomonadati</taxon>
        <taxon>Bacteroidota</taxon>
        <taxon>Chitinophagia</taxon>
        <taxon>Chitinophagales</taxon>
        <taxon>Chitinophagaceae</taxon>
        <taxon>Flaviaestuariibacter</taxon>
    </lineage>
</organism>
<evidence type="ECO:0000313" key="3">
    <source>
        <dbReference type="Proteomes" id="UP000295334"/>
    </source>
</evidence>
<name>A0A4R1BP03_9BACT</name>
<dbReference type="InterPro" id="IPR024294">
    <property type="entry name" value="DUF3810"/>
</dbReference>
<dbReference type="AlphaFoldDB" id="A0A4R1BP03"/>
<feature type="transmembrane region" description="Helical" evidence="1">
    <location>
        <begin position="50"/>
        <end position="76"/>
    </location>
</feature>
<reference evidence="2 3" key="1">
    <citation type="submission" date="2019-03" db="EMBL/GenBank/DDBJ databases">
        <authorList>
            <person name="Kim M.K.M."/>
        </authorList>
    </citation>
    <scope>NUCLEOTIDE SEQUENCE [LARGE SCALE GENOMIC DNA]</scope>
    <source>
        <strain evidence="2 3">17J68-12</strain>
    </source>
</reference>
<dbReference type="Proteomes" id="UP000295334">
    <property type="component" value="Unassembled WGS sequence"/>
</dbReference>
<comment type="caution">
    <text evidence="2">The sequence shown here is derived from an EMBL/GenBank/DDBJ whole genome shotgun (WGS) entry which is preliminary data.</text>
</comment>
<dbReference type="Pfam" id="PF12725">
    <property type="entry name" value="DUF3810"/>
    <property type="match status" value="1"/>
</dbReference>
<dbReference type="EMBL" id="SJZI01000002">
    <property type="protein sequence ID" value="TCJ19353.1"/>
    <property type="molecule type" value="Genomic_DNA"/>
</dbReference>
<gene>
    <name evidence="2" type="ORF">EPD60_02770</name>
</gene>
<sequence>MTGKSPFRDPFLLILAAAVVVVQVFSSDAGRVERWYSQGLYPPLSRGLRALFGWVPFSIGDLLYGAAVVYLAWQLFRFLRRAAQRKLALGNWARPLSRAAKIALSVYLLFQLLWGLNYSRTDIAHSLDLHLEPRDTALLPGLAHLLQARLCTWGDRVDTARRGRLARHGVLFGEAVAAYQKAAGPYPFLAYSNPSIKPSLLSPVGHYFGFTGYYNPFTAEAQVHTGIPVFIRPFVVCHEMGHQLGYAKENEANFAGFLAGRASGNPDFVYAAYYEMYSYVLADYSAMDPMEAYVLRRTAHFRVRRDRREYLRYVMRTRNSVEPLVMKFYDQYLKLNNQKKGIETYDEVVRWLLAYYKKYGADAI</sequence>
<accession>A0A4R1BP03</accession>
<proteinExistence type="predicted"/>
<evidence type="ECO:0000313" key="2">
    <source>
        <dbReference type="EMBL" id="TCJ19353.1"/>
    </source>
</evidence>
<dbReference type="OrthoDB" id="1048788at2"/>
<keyword evidence="1" id="KW-0472">Membrane</keyword>
<protein>
    <submittedName>
        <fullName evidence="2">DUF3810 domain-containing protein</fullName>
    </submittedName>
</protein>